<reference evidence="2 3" key="1">
    <citation type="submission" date="2015-11" db="EMBL/GenBank/DDBJ databases">
        <authorList>
            <consortium name="Pathogen Informatics"/>
        </authorList>
    </citation>
    <scope>NUCLEOTIDE SEQUENCE [LARGE SCALE GENOMIC DNA]</scope>
    <source>
        <strain evidence="2 3">006A-0191</strain>
    </source>
</reference>
<proteinExistence type="predicted"/>
<feature type="chain" id="PRO_5040809191" evidence="1">
    <location>
        <begin position="33"/>
        <end position="400"/>
    </location>
</feature>
<comment type="caution">
    <text evidence="2">The sequence shown here is derived from an EMBL/GenBank/DDBJ whole genome shotgun (WGS) entry which is preliminary data.</text>
</comment>
<dbReference type="RefSeq" id="WP_059427521.1">
    <property type="nucleotide sequence ID" value="NZ_FAUT01000001.1"/>
</dbReference>
<keyword evidence="1" id="KW-0732">Signal</keyword>
<accession>A0A9W5AT45</accession>
<evidence type="ECO:0000313" key="3">
    <source>
        <dbReference type="Proteomes" id="UP000052257"/>
    </source>
</evidence>
<organism evidence="2 3">
    <name type="scientific">Campylobacter hyointestinalis subsp. hyointestinalis</name>
    <dbReference type="NCBI Taxonomy" id="91352"/>
    <lineage>
        <taxon>Bacteria</taxon>
        <taxon>Pseudomonadati</taxon>
        <taxon>Campylobacterota</taxon>
        <taxon>Epsilonproteobacteria</taxon>
        <taxon>Campylobacterales</taxon>
        <taxon>Campylobacteraceae</taxon>
        <taxon>Campylobacter</taxon>
    </lineage>
</organism>
<evidence type="ECO:0000313" key="2">
    <source>
        <dbReference type="EMBL" id="CUU83246.1"/>
    </source>
</evidence>
<name>A0A9W5AT45_CAMHY</name>
<dbReference type="GeneID" id="29474313"/>
<protein>
    <submittedName>
        <fullName evidence="2">Uncharacterized protein</fullName>
    </submittedName>
</protein>
<sequence length="400" mass="46318">MKSKKIKSKYLSGKIKKFLFPMIFLSSVNLFAGPPISNFKEFLGNAPQATPSAVSGGSNTGSFETMTLYVPGSNPEDLPKIQKGDLNKYKNMSFDEFIRSLPIVYSIDRTRYLPLTCKNIKTDNPYVCGIITGMGSASFFKDIKREMERFCVAKGGYLKNLHDETIEKLIKEGKSEDAKRLQSSKSMNIQTCKIDGKNYFGYSGGDFEINIATPNFYKSPFDTFTVEPYLTIAKEKGLNIKEYPMYFEISGDKAKELLHYERYIELGRIDEAFKFKTRFAKDVLFRNSYLFRDIEISRKASMIIKKAEPIIEEKLYQIYPFFRELEYLTSLDIQLDEFLWAKIPYMATTRSGKVLILKPKEFKLIYKNILQDTTPLLEEFYKLVTENTSLYVPDREMFNY</sequence>
<dbReference type="AlphaFoldDB" id="A0A9W5AT45"/>
<evidence type="ECO:0000256" key="1">
    <source>
        <dbReference type="SAM" id="SignalP"/>
    </source>
</evidence>
<feature type="signal peptide" evidence="1">
    <location>
        <begin position="1"/>
        <end position="32"/>
    </location>
</feature>
<dbReference type="Proteomes" id="UP000052257">
    <property type="component" value="Unassembled WGS sequence"/>
</dbReference>
<dbReference type="EMBL" id="FAUW01000003">
    <property type="protein sequence ID" value="CUU83246.1"/>
    <property type="molecule type" value="Genomic_DNA"/>
</dbReference>
<gene>
    <name evidence="2" type="ORF">ERS739220_01410</name>
</gene>